<dbReference type="OrthoDB" id="278338at2759"/>
<keyword evidence="9 15" id="KW-1133">Transmembrane helix</keyword>
<dbReference type="PANTHER" id="PTHR13462:SF10">
    <property type="entry name" value="CALCIUM UNIPORTER PROTEIN, MITOCHONDRIAL"/>
    <property type="match status" value="1"/>
</dbReference>
<dbReference type="GO" id="GO:0036444">
    <property type="term" value="P:calcium import into the mitochondrion"/>
    <property type="evidence" value="ECO:0007669"/>
    <property type="project" value="TreeGrafter"/>
</dbReference>
<evidence type="ECO:0000256" key="1">
    <source>
        <dbReference type="ARBA" id="ARBA00004448"/>
    </source>
</evidence>
<dbReference type="Proteomes" id="UP000324585">
    <property type="component" value="Unassembled WGS sequence"/>
</dbReference>
<evidence type="ECO:0000256" key="8">
    <source>
        <dbReference type="ARBA" id="ARBA00022837"/>
    </source>
</evidence>
<keyword evidence="7" id="KW-0999">Mitochondrion inner membrane</keyword>
<keyword evidence="3" id="KW-0813">Transport</keyword>
<feature type="transmembrane region" description="Helical" evidence="15">
    <location>
        <begin position="213"/>
        <end position="232"/>
    </location>
</feature>
<evidence type="ECO:0000256" key="4">
    <source>
        <dbReference type="ARBA" id="ARBA00022568"/>
    </source>
</evidence>
<comment type="subcellular location">
    <subcellularLocation>
        <location evidence="1">Mitochondrion inner membrane</location>
        <topology evidence="1">Multi-pass membrane protein</topology>
    </subcellularLocation>
</comment>
<keyword evidence="4" id="KW-0109">Calcium transport</keyword>
<evidence type="ECO:0000256" key="5">
    <source>
        <dbReference type="ARBA" id="ARBA00022673"/>
    </source>
</evidence>
<dbReference type="InterPro" id="IPR039055">
    <property type="entry name" value="MCU_fam"/>
</dbReference>
<gene>
    <name evidence="17" type="ORF">FVE85_1432</name>
</gene>
<comment type="caution">
    <text evidence="17">The sequence shown here is derived from an EMBL/GenBank/DDBJ whole genome shotgun (WGS) entry which is preliminary data.</text>
</comment>
<evidence type="ECO:0000313" key="18">
    <source>
        <dbReference type="Proteomes" id="UP000324585"/>
    </source>
</evidence>
<evidence type="ECO:0000256" key="13">
    <source>
        <dbReference type="ARBA" id="ARBA00023303"/>
    </source>
</evidence>
<keyword evidence="6 15" id="KW-0812">Transmembrane</keyword>
<dbReference type="GO" id="GO:0015292">
    <property type="term" value="F:uniporter activity"/>
    <property type="evidence" value="ECO:0007669"/>
    <property type="project" value="TreeGrafter"/>
</dbReference>
<dbReference type="GO" id="GO:1990246">
    <property type="term" value="C:uniplex complex"/>
    <property type="evidence" value="ECO:0007669"/>
    <property type="project" value="TreeGrafter"/>
</dbReference>
<keyword evidence="12 15" id="KW-0472">Membrane</keyword>
<keyword evidence="8" id="KW-0106">Calcium</keyword>
<dbReference type="AlphaFoldDB" id="A0A5J4YXT6"/>
<comment type="catalytic activity">
    <reaction evidence="14">
        <text>Ca(2+)(in) = Ca(2+)(out)</text>
        <dbReference type="Rhea" id="RHEA:29671"/>
        <dbReference type="ChEBI" id="CHEBI:29108"/>
    </reaction>
</comment>
<evidence type="ECO:0000313" key="17">
    <source>
        <dbReference type="EMBL" id="KAA8495277.1"/>
    </source>
</evidence>
<reference evidence="18" key="1">
    <citation type="journal article" date="2019" name="Nat. Commun.">
        <title>Expansion of phycobilisome linker gene families in mesophilic red algae.</title>
        <authorList>
            <person name="Lee J."/>
            <person name="Kim D."/>
            <person name="Bhattacharya D."/>
            <person name="Yoon H.S."/>
        </authorList>
    </citation>
    <scope>NUCLEOTIDE SEQUENCE [LARGE SCALE GENOMIC DNA]</scope>
    <source>
        <strain evidence="18">CCMP 1328</strain>
    </source>
</reference>
<dbReference type="GO" id="GO:0005262">
    <property type="term" value="F:calcium channel activity"/>
    <property type="evidence" value="ECO:0007669"/>
    <property type="project" value="UniProtKB-KW"/>
</dbReference>
<keyword evidence="11" id="KW-0496">Mitochondrion</keyword>
<evidence type="ECO:0000256" key="2">
    <source>
        <dbReference type="ARBA" id="ARBA00005653"/>
    </source>
</evidence>
<comment type="similarity">
    <text evidence="2">Belongs to the MCU (TC 1.A.77) family.</text>
</comment>
<evidence type="ECO:0000256" key="12">
    <source>
        <dbReference type="ARBA" id="ARBA00023136"/>
    </source>
</evidence>
<proteinExistence type="inferred from homology"/>
<name>A0A5J4YXT6_PORPP</name>
<keyword evidence="18" id="KW-1185">Reference proteome</keyword>
<dbReference type="InterPro" id="IPR006769">
    <property type="entry name" value="MCU_C"/>
</dbReference>
<feature type="transmembrane region" description="Helical" evidence="15">
    <location>
        <begin position="244"/>
        <end position="262"/>
    </location>
</feature>
<evidence type="ECO:0000256" key="10">
    <source>
        <dbReference type="ARBA" id="ARBA00023065"/>
    </source>
</evidence>
<evidence type="ECO:0000256" key="11">
    <source>
        <dbReference type="ARBA" id="ARBA00023128"/>
    </source>
</evidence>
<sequence>MWRNSPMRLKGWIDAARKSSSLVAVPSNPLRSPASFHWHRSGLLSWRKSLDHGHRGTDQSARACFSDFKSEVPDGDRQPEIELSDADLKQIINRSTVIRLRRHLELQERQSMSKAEFLELCSHHGLEDAAAEQLLTDFDAAGVVFHMPSATAQELRNSVLLEPDKLLPPVAHAYESTLEEHVREELVQLEAEFEPYRQPLALVRSKAKQRANAVLCGGLAALVGQTALYYRLTFVDLSWEVIEPIAWFTGQCVMLATYVYFIRTGRENSYQDMWSRVYKKRFSKLVVRGVDGLDLSHGLALETKIANYKEFLAKSVALTSQ</sequence>
<organism evidence="17 18">
    <name type="scientific">Porphyridium purpureum</name>
    <name type="common">Red alga</name>
    <name type="synonym">Porphyridium cruentum</name>
    <dbReference type="NCBI Taxonomy" id="35688"/>
    <lineage>
        <taxon>Eukaryota</taxon>
        <taxon>Rhodophyta</taxon>
        <taxon>Bangiophyceae</taxon>
        <taxon>Porphyridiales</taxon>
        <taxon>Porphyridiaceae</taxon>
        <taxon>Porphyridium</taxon>
    </lineage>
</organism>
<evidence type="ECO:0000256" key="9">
    <source>
        <dbReference type="ARBA" id="ARBA00022989"/>
    </source>
</evidence>
<dbReference type="EMBL" id="VRMN01000003">
    <property type="protein sequence ID" value="KAA8495277.1"/>
    <property type="molecule type" value="Genomic_DNA"/>
</dbReference>
<evidence type="ECO:0000256" key="7">
    <source>
        <dbReference type="ARBA" id="ARBA00022792"/>
    </source>
</evidence>
<keyword evidence="5" id="KW-0107">Calcium channel</keyword>
<evidence type="ECO:0000259" key="16">
    <source>
        <dbReference type="Pfam" id="PF04678"/>
    </source>
</evidence>
<protein>
    <submittedName>
        <fullName evidence="17">Calcium uniporter protein, mitochondrial</fullName>
    </submittedName>
</protein>
<dbReference type="Pfam" id="PF04678">
    <property type="entry name" value="MCU"/>
    <property type="match status" value="1"/>
</dbReference>
<keyword evidence="10" id="KW-0406">Ion transport</keyword>
<dbReference type="PANTHER" id="PTHR13462">
    <property type="entry name" value="CALCIUM UNIPORTER PROTEIN, MITOCHONDRIAL"/>
    <property type="match status" value="1"/>
</dbReference>
<keyword evidence="13" id="KW-0407">Ion channel</keyword>
<accession>A0A5J4YXT6</accession>
<feature type="domain" description="Calcium uniporter protein C-terminal" evidence="16">
    <location>
        <begin position="131"/>
        <end position="286"/>
    </location>
</feature>
<evidence type="ECO:0000256" key="14">
    <source>
        <dbReference type="ARBA" id="ARBA00036634"/>
    </source>
</evidence>
<dbReference type="OMA" id="MQVGLFF"/>
<evidence type="ECO:0000256" key="6">
    <source>
        <dbReference type="ARBA" id="ARBA00022692"/>
    </source>
</evidence>
<evidence type="ECO:0000256" key="3">
    <source>
        <dbReference type="ARBA" id="ARBA00022448"/>
    </source>
</evidence>
<evidence type="ECO:0000256" key="15">
    <source>
        <dbReference type="SAM" id="Phobius"/>
    </source>
</evidence>
<dbReference type="GO" id="GO:0051560">
    <property type="term" value="P:mitochondrial calcium ion homeostasis"/>
    <property type="evidence" value="ECO:0007669"/>
    <property type="project" value="InterPro"/>
</dbReference>